<comment type="caution">
    <text evidence="2">The sequence shown here is derived from an EMBL/GenBank/DDBJ whole genome shotgun (WGS) entry which is preliminary data.</text>
</comment>
<proteinExistence type="predicted"/>
<evidence type="ECO:0000256" key="1">
    <source>
        <dbReference type="SAM" id="SignalP"/>
    </source>
</evidence>
<organism evidence="2 3">
    <name type="scientific">Nocardioides massiliensis</name>
    <dbReference type="NCBI Taxonomy" id="1325935"/>
    <lineage>
        <taxon>Bacteria</taxon>
        <taxon>Bacillati</taxon>
        <taxon>Actinomycetota</taxon>
        <taxon>Actinomycetes</taxon>
        <taxon>Propionibacteriales</taxon>
        <taxon>Nocardioidaceae</taxon>
        <taxon>Nocardioides</taxon>
    </lineage>
</organism>
<name>A0ABT9NRH1_9ACTN</name>
<dbReference type="RefSeq" id="WP_306825235.1">
    <property type="nucleotide sequence ID" value="NZ_JAUSQM010000001.1"/>
</dbReference>
<reference evidence="2 3" key="1">
    <citation type="submission" date="2023-07" db="EMBL/GenBank/DDBJ databases">
        <title>Sequencing the genomes of 1000 actinobacteria strains.</title>
        <authorList>
            <person name="Klenk H.-P."/>
        </authorList>
    </citation>
    <scope>NUCLEOTIDE SEQUENCE [LARGE SCALE GENOMIC DNA]</scope>
    <source>
        <strain evidence="2 3">GD13</strain>
    </source>
</reference>
<keyword evidence="1" id="KW-0732">Signal</keyword>
<gene>
    <name evidence="2" type="ORF">J2S59_002839</name>
</gene>
<accession>A0ABT9NRH1</accession>
<evidence type="ECO:0000313" key="3">
    <source>
        <dbReference type="Proteomes" id="UP001240447"/>
    </source>
</evidence>
<feature type="signal peptide" evidence="1">
    <location>
        <begin position="1"/>
        <end position="34"/>
    </location>
</feature>
<dbReference type="EMBL" id="JAUSQM010000001">
    <property type="protein sequence ID" value="MDP9823030.1"/>
    <property type="molecule type" value="Genomic_DNA"/>
</dbReference>
<protein>
    <submittedName>
        <fullName evidence="2">Uncharacterized protein</fullName>
    </submittedName>
</protein>
<keyword evidence="3" id="KW-1185">Reference proteome</keyword>
<dbReference type="Proteomes" id="UP001240447">
    <property type="component" value="Unassembled WGS sequence"/>
</dbReference>
<feature type="chain" id="PRO_5047374710" evidence="1">
    <location>
        <begin position="35"/>
        <end position="195"/>
    </location>
</feature>
<sequence>MVRTRLRSTVAIFAAGTIVSTVGVVALGSPSASASQGCTKREESVITGKGRGVWIPSSLAGPWTAGEGSVSISWTEGKDYSQARGSSRAVGGEGKLKLPLGEASATYNHQWNKNTTTTTRRTTTVNRTWTIPKKGKHRIRWYQRGREFRATRYIFYVNCPSVSRTWVVRVPLRRDTQANRLIAIEKFKNRNKPRY</sequence>
<evidence type="ECO:0000313" key="2">
    <source>
        <dbReference type="EMBL" id="MDP9823030.1"/>
    </source>
</evidence>